<organism evidence="12">
    <name type="scientific">Musca domestica</name>
    <name type="common">House fly</name>
    <dbReference type="NCBI Taxonomy" id="7370"/>
    <lineage>
        <taxon>Eukaryota</taxon>
        <taxon>Metazoa</taxon>
        <taxon>Ecdysozoa</taxon>
        <taxon>Arthropoda</taxon>
        <taxon>Hexapoda</taxon>
        <taxon>Insecta</taxon>
        <taxon>Pterygota</taxon>
        <taxon>Neoptera</taxon>
        <taxon>Endopterygota</taxon>
        <taxon>Diptera</taxon>
        <taxon>Brachycera</taxon>
        <taxon>Muscomorpha</taxon>
        <taxon>Muscoidea</taxon>
        <taxon>Muscidae</taxon>
        <taxon>Musca</taxon>
    </lineage>
</organism>
<dbReference type="VEuPathDB" id="VectorBase:MDOA009668"/>
<dbReference type="AlphaFoldDB" id="A0A1I8MYB7"/>
<evidence type="ECO:0000256" key="9">
    <source>
        <dbReference type="SAM" id="MobiDB-lite"/>
    </source>
</evidence>
<dbReference type="OrthoDB" id="7740483at2759"/>
<evidence type="ECO:0000256" key="1">
    <source>
        <dbReference type="ARBA" id="ARBA00004651"/>
    </source>
</evidence>
<keyword evidence="4 10" id="KW-0812">Transmembrane</keyword>
<evidence type="ECO:0000313" key="12">
    <source>
        <dbReference type="EnsemblMetazoa" id="MDOA009668-PA"/>
    </source>
</evidence>
<dbReference type="Gene3D" id="1.10.287.70">
    <property type="match status" value="1"/>
</dbReference>
<evidence type="ECO:0000256" key="4">
    <source>
        <dbReference type="ARBA" id="ARBA00022692"/>
    </source>
</evidence>
<dbReference type="VEuPathDB" id="VectorBase:MDOMA2_018503"/>
<evidence type="ECO:0000256" key="3">
    <source>
        <dbReference type="ARBA" id="ARBA00022475"/>
    </source>
</evidence>
<dbReference type="eggNOG" id="KOG1052">
    <property type="taxonomic scope" value="Eukaryota"/>
</dbReference>
<keyword evidence="8" id="KW-0325">Glycoprotein</keyword>
<sequence length="380" mass="43194">IDQDNITSNIEIEDILSRSHKESGVAAFAKYHYALFCILRERFNFTVKFRNARGWAGKLGNSSLRLGYIGIMQRNEADVGASASYNRINRFDFFDILHQGWKLETAFIYRLTPNIGYKNLKGDFFAPFHIYVWFIMGGICLLLTVVWMCIEYMVSKKTDQFTAVNVIPVNVVGAICQQGMDPSPMGISSRIISLTTFVFSLIFYNYYTSSVVGGLLGNTVEGPSTIDAIISSELKVSFEDIGSYKILFQSPAQLFLGRHLRTRLDLVRPQETSSKVTAKLFMKSSCKYRELEKDQNLYFLSGNPRIIKWLKGKVTTRLGDVHYQFLFQGKYYRRHIDKLRGTDLNDIDTCSRRTPVNSKESSVNRPNSYGAGSSSVTDDN</sequence>
<reference evidence="12" key="1">
    <citation type="submission" date="2020-05" db="UniProtKB">
        <authorList>
            <consortium name="EnsemblMetazoa"/>
        </authorList>
    </citation>
    <scope>IDENTIFICATION</scope>
    <source>
        <strain evidence="12">Aabys</strain>
    </source>
</reference>
<dbReference type="GO" id="GO:0050907">
    <property type="term" value="P:detection of chemical stimulus involved in sensory perception"/>
    <property type="evidence" value="ECO:0007669"/>
    <property type="project" value="UniProtKB-ARBA"/>
</dbReference>
<proteinExistence type="inferred from homology"/>
<feature type="transmembrane region" description="Helical" evidence="10">
    <location>
        <begin position="130"/>
        <end position="150"/>
    </location>
</feature>
<keyword evidence="6 10" id="KW-0472">Membrane</keyword>
<gene>
    <name evidence="12" type="primary">101888976</name>
</gene>
<evidence type="ECO:0000256" key="6">
    <source>
        <dbReference type="ARBA" id="ARBA00023136"/>
    </source>
</evidence>
<dbReference type="GO" id="GO:0015276">
    <property type="term" value="F:ligand-gated monoatomic ion channel activity"/>
    <property type="evidence" value="ECO:0007669"/>
    <property type="project" value="InterPro"/>
</dbReference>
<evidence type="ECO:0000259" key="11">
    <source>
        <dbReference type="Pfam" id="PF00060"/>
    </source>
</evidence>
<evidence type="ECO:0000256" key="8">
    <source>
        <dbReference type="ARBA" id="ARBA00023180"/>
    </source>
</evidence>
<feature type="region of interest" description="Disordered" evidence="9">
    <location>
        <begin position="349"/>
        <end position="380"/>
    </location>
</feature>
<dbReference type="GO" id="GO:0005886">
    <property type="term" value="C:plasma membrane"/>
    <property type="evidence" value="ECO:0007669"/>
    <property type="project" value="UniProtKB-SubCell"/>
</dbReference>
<feature type="domain" description="Ionotropic glutamate receptor C-terminal" evidence="11">
    <location>
        <begin position="132"/>
        <end position="218"/>
    </location>
</feature>
<evidence type="ECO:0000256" key="10">
    <source>
        <dbReference type="SAM" id="Phobius"/>
    </source>
</evidence>
<dbReference type="PANTHER" id="PTHR42643">
    <property type="entry name" value="IONOTROPIC RECEPTOR 20A-RELATED"/>
    <property type="match status" value="1"/>
</dbReference>
<dbReference type="Pfam" id="PF00060">
    <property type="entry name" value="Lig_chan"/>
    <property type="match status" value="1"/>
</dbReference>
<evidence type="ECO:0000256" key="2">
    <source>
        <dbReference type="ARBA" id="ARBA00008685"/>
    </source>
</evidence>
<keyword evidence="3" id="KW-1003">Cell membrane</keyword>
<feature type="compositionally biased region" description="Polar residues" evidence="9">
    <location>
        <begin position="352"/>
        <end position="380"/>
    </location>
</feature>
<accession>A0A1I8MYB7</accession>
<feature type="transmembrane region" description="Helical" evidence="10">
    <location>
        <begin position="187"/>
        <end position="207"/>
    </location>
</feature>
<evidence type="ECO:0000256" key="5">
    <source>
        <dbReference type="ARBA" id="ARBA00022989"/>
    </source>
</evidence>
<dbReference type="InterPro" id="IPR052192">
    <property type="entry name" value="Insect_Ionotropic_Sensory_Rcpt"/>
</dbReference>
<protein>
    <recommendedName>
        <fullName evidence="11">Ionotropic glutamate receptor C-terminal domain-containing protein</fullName>
    </recommendedName>
</protein>
<evidence type="ECO:0000256" key="7">
    <source>
        <dbReference type="ARBA" id="ARBA00023170"/>
    </source>
</evidence>
<keyword evidence="7" id="KW-0675">Receptor</keyword>
<name>A0A1I8MYB7_MUSDO</name>
<comment type="similarity">
    <text evidence="2">Belongs to the glutamate-gated ion channel (TC 1.A.10.1) family.</text>
</comment>
<comment type="subcellular location">
    <subcellularLocation>
        <location evidence="1">Cell membrane</location>
        <topology evidence="1">Multi-pass membrane protein</topology>
    </subcellularLocation>
</comment>
<dbReference type="InterPro" id="IPR001320">
    <property type="entry name" value="Iontro_rcpt_C"/>
</dbReference>
<keyword evidence="5 10" id="KW-1133">Transmembrane helix</keyword>
<dbReference type="EnsemblMetazoa" id="MDOA009668-RA">
    <property type="protein sequence ID" value="MDOA009668-PA"/>
    <property type="gene ID" value="MDOA009668"/>
</dbReference>
<dbReference type="PANTHER" id="PTHR42643:SF32">
    <property type="entry name" value="IONOTROPIC RECEPTOR 31A, ISOFORM C-RELATED"/>
    <property type="match status" value="1"/>
</dbReference>